<dbReference type="FunFam" id="3.40.640.10:FF:000009">
    <property type="entry name" value="Cystathionine gamma-synthase homolog"/>
    <property type="match status" value="1"/>
</dbReference>
<dbReference type="GO" id="GO:0009086">
    <property type="term" value="P:methionine biosynthetic process"/>
    <property type="evidence" value="ECO:0007669"/>
    <property type="project" value="UniProtKB-ARBA"/>
</dbReference>
<dbReference type="OrthoDB" id="9805807at2"/>
<proteinExistence type="inferred from homology"/>
<name>A0A2K8U3S8_9GAMM</name>
<dbReference type="GO" id="GO:0030170">
    <property type="term" value="F:pyridoxal phosphate binding"/>
    <property type="evidence" value="ECO:0007669"/>
    <property type="project" value="InterPro"/>
</dbReference>
<keyword evidence="3 4" id="KW-0663">Pyridoxal phosphate</keyword>
<dbReference type="GO" id="GO:0016846">
    <property type="term" value="F:carbon-sulfur lyase activity"/>
    <property type="evidence" value="ECO:0007669"/>
    <property type="project" value="TreeGrafter"/>
</dbReference>
<feature type="region of interest" description="Disordered" evidence="6">
    <location>
        <begin position="1"/>
        <end position="20"/>
    </location>
</feature>
<dbReference type="Gene3D" id="3.40.640.10">
    <property type="entry name" value="Type I PLP-dependent aspartate aminotransferase-like (Major domain)"/>
    <property type="match status" value="1"/>
</dbReference>
<feature type="modified residue" description="N6-(pyridoxal phosphate)lysine" evidence="4">
    <location>
        <position position="196"/>
    </location>
</feature>
<evidence type="ECO:0000256" key="3">
    <source>
        <dbReference type="ARBA" id="ARBA00022898"/>
    </source>
</evidence>
<gene>
    <name evidence="7" type="ORF">THSYN_04235</name>
</gene>
<keyword evidence="8" id="KW-1185">Reference proteome</keyword>
<dbReference type="FunFam" id="3.90.1150.10:FF:000033">
    <property type="entry name" value="Cystathionine gamma-synthase"/>
    <property type="match status" value="1"/>
</dbReference>
<evidence type="ECO:0000313" key="8">
    <source>
        <dbReference type="Proteomes" id="UP000232638"/>
    </source>
</evidence>
<dbReference type="Pfam" id="PF01053">
    <property type="entry name" value="Cys_Met_Meta_PP"/>
    <property type="match status" value="1"/>
</dbReference>
<evidence type="ECO:0000256" key="2">
    <source>
        <dbReference type="ARBA" id="ARBA00009077"/>
    </source>
</evidence>
<dbReference type="PANTHER" id="PTHR11808:SF90">
    <property type="entry name" value="CYSTATHIONINE GAMMA-SYNTHASE"/>
    <property type="match status" value="1"/>
</dbReference>
<dbReference type="InterPro" id="IPR000277">
    <property type="entry name" value="Cys/Met-Metab_PyrdxlP-dep_enz"/>
</dbReference>
<protein>
    <submittedName>
        <fullName evidence="7">Cystathionine gamma-synthase</fullName>
    </submittedName>
</protein>
<dbReference type="SUPFAM" id="SSF53383">
    <property type="entry name" value="PLP-dependent transferases"/>
    <property type="match status" value="1"/>
</dbReference>
<dbReference type="InterPro" id="IPR015421">
    <property type="entry name" value="PyrdxlP-dep_Trfase_major"/>
</dbReference>
<dbReference type="CDD" id="cd00614">
    <property type="entry name" value="CGS_like"/>
    <property type="match status" value="1"/>
</dbReference>
<dbReference type="KEGG" id="tsy:THSYN_04235"/>
<dbReference type="Proteomes" id="UP000232638">
    <property type="component" value="Chromosome"/>
</dbReference>
<dbReference type="PANTHER" id="PTHR11808">
    <property type="entry name" value="TRANS-SULFURATION ENZYME FAMILY MEMBER"/>
    <property type="match status" value="1"/>
</dbReference>
<organism evidence="7 8">
    <name type="scientific">Candidatus Thiodictyon syntrophicum</name>
    <dbReference type="NCBI Taxonomy" id="1166950"/>
    <lineage>
        <taxon>Bacteria</taxon>
        <taxon>Pseudomonadati</taxon>
        <taxon>Pseudomonadota</taxon>
        <taxon>Gammaproteobacteria</taxon>
        <taxon>Chromatiales</taxon>
        <taxon>Chromatiaceae</taxon>
        <taxon>Thiodictyon</taxon>
    </lineage>
</organism>
<accession>A0A2K8U3S8</accession>
<dbReference type="EMBL" id="CP020370">
    <property type="protein sequence ID" value="AUB80246.1"/>
    <property type="molecule type" value="Genomic_DNA"/>
</dbReference>
<evidence type="ECO:0000256" key="5">
    <source>
        <dbReference type="RuleBase" id="RU362118"/>
    </source>
</evidence>
<comment type="similarity">
    <text evidence="2 5">Belongs to the trans-sulfuration enzymes family.</text>
</comment>
<dbReference type="GO" id="GO:0019346">
    <property type="term" value="P:transsulfuration"/>
    <property type="evidence" value="ECO:0007669"/>
    <property type="project" value="InterPro"/>
</dbReference>
<dbReference type="InterPro" id="IPR015424">
    <property type="entry name" value="PyrdxlP-dep_Trfase"/>
</dbReference>
<evidence type="ECO:0000256" key="4">
    <source>
        <dbReference type="PIRSR" id="PIRSR001434-2"/>
    </source>
</evidence>
<evidence type="ECO:0000313" key="7">
    <source>
        <dbReference type="EMBL" id="AUB80246.1"/>
    </source>
</evidence>
<evidence type="ECO:0000256" key="1">
    <source>
        <dbReference type="ARBA" id="ARBA00001933"/>
    </source>
</evidence>
<comment type="cofactor">
    <cofactor evidence="1 5">
        <name>pyridoxal 5'-phosphate</name>
        <dbReference type="ChEBI" id="CHEBI:597326"/>
    </cofactor>
</comment>
<dbReference type="AlphaFoldDB" id="A0A2K8U3S8"/>
<dbReference type="PIRSF" id="PIRSF001434">
    <property type="entry name" value="CGS"/>
    <property type="match status" value="1"/>
</dbReference>
<dbReference type="GO" id="GO:0005737">
    <property type="term" value="C:cytoplasm"/>
    <property type="evidence" value="ECO:0007669"/>
    <property type="project" value="TreeGrafter"/>
</dbReference>
<reference evidence="7 8" key="1">
    <citation type="submission" date="2017-03" db="EMBL/GenBank/DDBJ databases">
        <title>Complete genome sequence of Candidatus 'Thiodictyon syntrophicum' sp. nov. strain Cad16T, a photolithoautotroph purple sulfur bacterium isolated from an alpine meromictic lake.</title>
        <authorList>
            <person name="Luedin S.M."/>
            <person name="Pothier J.F."/>
            <person name="Danza F."/>
            <person name="Storelli N."/>
            <person name="Wittwer M."/>
            <person name="Tonolla M."/>
        </authorList>
    </citation>
    <scope>NUCLEOTIDE SEQUENCE [LARGE SCALE GENOMIC DNA]</scope>
    <source>
        <strain evidence="7 8">Cad16T</strain>
    </source>
</reference>
<dbReference type="InterPro" id="IPR015422">
    <property type="entry name" value="PyrdxlP-dep_Trfase_small"/>
</dbReference>
<sequence>MPHIDTLLAQAGRGQDPRTGAISTPIYQTSTYAHPGLGQSTGFDYSRTTNPTRGALEEAMAALDGAAAACAFASGLAALTTLLCLFKQGDHLVVAEGCYGGTYRLLDQVMAPFGLTVTYVPVLDAAGYRAALRPQTRAILVESVSNPCLLVPDLPVLAGIARAAGVLLVVDNTLLTPYWQRPLELGADLVVHSASKYLAGHNDCIGGIIAVRDEALAGRLKFLQNAVGAVLGPQDAWLTLRGLKTLALRLERQQRNALVIARWLQEQPQVRQVYYPGLPDDPGHATLARTASGLGAVLSFEVADRPTLERLIAGVRLIAYAESFGGVESLITVPAVQTHANLAPGERQRLGVTDTLVRLSVGIEDPGDLIADLAAALGDPAVIPKTPVSHHVTRR</sequence>
<dbReference type="RefSeq" id="WP_100918051.1">
    <property type="nucleotide sequence ID" value="NZ_CP020370.1"/>
</dbReference>
<evidence type="ECO:0000256" key="6">
    <source>
        <dbReference type="SAM" id="MobiDB-lite"/>
    </source>
</evidence>
<dbReference type="Gene3D" id="3.90.1150.10">
    <property type="entry name" value="Aspartate Aminotransferase, domain 1"/>
    <property type="match status" value="1"/>
</dbReference>